<evidence type="ECO:0000313" key="2">
    <source>
        <dbReference type="EMBL" id="KAK4790722.1"/>
    </source>
</evidence>
<evidence type="ECO:0000256" key="1">
    <source>
        <dbReference type="SAM" id="Phobius"/>
    </source>
</evidence>
<feature type="transmembrane region" description="Helical" evidence="1">
    <location>
        <begin position="9"/>
        <end position="27"/>
    </location>
</feature>
<proteinExistence type="predicted"/>
<organism evidence="2 3">
    <name type="scientific">Trapa natans</name>
    <name type="common">Water chestnut</name>
    <dbReference type="NCBI Taxonomy" id="22666"/>
    <lineage>
        <taxon>Eukaryota</taxon>
        <taxon>Viridiplantae</taxon>
        <taxon>Streptophyta</taxon>
        <taxon>Embryophyta</taxon>
        <taxon>Tracheophyta</taxon>
        <taxon>Spermatophyta</taxon>
        <taxon>Magnoliopsida</taxon>
        <taxon>eudicotyledons</taxon>
        <taxon>Gunneridae</taxon>
        <taxon>Pentapetalae</taxon>
        <taxon>rosids</taxon>
        <taxon>malvids</taxon>
        <taxon>Myrtales</taxon>
        <taxon>Lythraceae</taxon>
        <taxon>Trapa</taxon>
    </lineage>
</organism>
<feature type="transmembrane region" description="Helical" evidence="1">
    <location>
        <begin position="102"/>
        <end position="122"/>
    </location>
</feature>
<reference evidence="2 3" key="1">
    <citation type="journal article" date="2023" name="Hortic Res">
        <title>Pangenome of water caltrop reveals structural variations and asymmetric subgenome divergence after allopolyploidization.</title>
        <authorList>
            <person name="Zhang X."/>
            <person name="Chen Y."/>
            <person name="Wang L."/>
            <person name="Yuan Y."/>
            <person name="Fang M."/>
            <person name="Shi L."/>
            <person name="Lu R."/>
            <person name="Comes H.P."/>
            <person name="Ma Y."/>
            <person name="Chen Y."/>
            <person name="Huang G."/>
            <person name="Zhou Y."/>
            <person name="Zheng Z."/>
            <person name="Qiu Y."/>
        </authorList>
    </citation>
    <scope>NUCLEOTIDE SEQUENCE [LARGE SCALE GENOMIC DNA]</scope>
    <source>
        <strain evidence="2">F231</strain>
    </source>
</reference>
<comment type="caution">
    <text evidence="2">The sequence shown here is derived from an EMBL/GenBank/DDBJ whole genome shotgun (WGS) entry which is preliminary data.</text>
</comment>
<protein>
    <recommendedName>
        <fullName evidence="4">Transmembrane protein</fullName>
    </recommendedName>
</protein>
<sequence length="166" mass="19633">MGGFRSRPVFVGLILSMVLGFAIYFRLWTIDYSISSSEAEMLRKEFDLAHREAMDESAEWRRQYDNEHERASNCERELTEVRKKGSSGEFNVKFEALQKVNFFKQIICYTYYLLPCVLFLFWTRICCPMLRVLRLLNSCTFQENAALLKKLEILNNELNAEKLKCR</sequence>
<keyword evidence="1" id="KW-0472">Membrane</keyword>
<keyword evidence="1" id="KW-0812">Transmembrane</keyword>
<dbReference type="Proteomes" id="UP001346149">
    <property type="component" value="Unassembled WGS sequence"/>
</dbReference>
<dbReference type="PANTHER" id="PTHR37215:SF1">
    <property type="entry name" value="ACYL-COA-BINDING DOMAIN PROTEIN"/>
    <property type="match status" value="1"/>
</dbReference>
<accession>A0AAN7LRC0</accession>
<keyword evidence="3" id="KW-1185">Reference proteome</keyword>
<dbReference type="PANTHER" id="PTHR37215">
    <property type="entry name" value="ACYL-COA-BINDING DOMAIN PROTEIN"/>
    <property type="match status" value="1"/>
</dbReference>
<dbReference type="EMBL" id="JAXQNO010000010">
    <property type="protein sequence ID" value="KAK4790722.1"/>
    <property type="molecule type" value="Genomic_DNA"/>
</dbReference>
<gene>
    <name evidence="2" type="ORF">SAY86_018026</name>
</gene>
<name>A0AAN7LRC0_TRANT</name>
<evidence type="ECO:0008006" key="4">
    <source>
        <dbReference type="Google" id="ProtNLM"/>
    </source>
</evidence>
<keyword evidence="1" id="KW-1133">Transmembrane helix</keyword>
<evidence type="ECO:0000313" key="3">
    <source>
        <dbReference type="Proteomes" id="UP001346149"/>
    </source>
</evidence>
<dbReference type="AlphaFoldDB" id="A0AAN7LRC0"/>